<reference evidence="1 2" key="1">
    <citation type="submission" date="2019-02" db="EMBL/GenBank/DDBJ databases">
        <title>Deep-cultivation of Planctomycetes and their phenomic and genomic characterization uncovers novel biology.</title>
        <authorList>
            <person name="Wiegand S."/>
            <person name="Jogler M."/>
            <person name="Boedeker C."/>
            <person name="Pinto D."/>
            <person name="Vollmers J."/>
            <person name="Rivas-Marin E."/>
            <person name="Kohn T."/>
            <person name="Peeters S.H."/>
            <person name="Heuer A."/>
            <person name="Rast P."/>
            <person name="Oberbeckmann S."/>
            <person name="Bunk B."/>
            <person name="Jeske O."/>
            <person name="Meyerdierks A."/>
            <person name="Storesund J.E."/>
            <person name="Kallscheuer N."/>
            <person name="Luecker S."/>
            <person name="Lage O.M."/>
            <person name="Pohl T."/>
            <person name="Merkel B.J."/>
            <person name="Hornburger P."/>
            <person name="Mueller R.-W."/>
            <person name="Bruemmer F."/>
            <person name="Labrenz M."/>
            <person name="Spormann A.M."/>
            <person name="Op Den Camp H."/>
            <person name="Overmann J."/>
            <person name="Amann R."/>
            <person name="Jetten M.S.M."/>
            <person name="Mascher T."/>
            <person name="Medema M.H."/>
            <person name="Devos D.P."/>
            <person name="Kaster A.-K."/>
            <person name="Ovreas L."/>
            <person name="Rohde M."/>
            <person name="Galperin M.Y."/>
            <person name="Jogler C."/>
        </authorList>
    </citation>
    <scope>NUCLEOTIDE SEQUENCE [LARGE SCALE GENOMIC DNA]</scope>
    <source>
        <strain evidence="1 2">CA85</strain>
    </source>
</reference>
<proteinExistence type="predicted"/>
<dbReference type="AlphaFoldDB" id="A0A5C5YD63"/>
<dbReference type="Proteomes" id="UP000318053">
    <property type="component" value="Unassembled WGS sequence"/>
</dbReference>
<name>A0A5C5YD63_9BACT</name>
<evidence type="ECO:0000313" key="2">
    <source>
        <dbReference type="Proteomes" id="UP000318053"/>
    </source>
</evidence>
<comment type="caution">
    <text evidence="1">The sequence shown here is derived from an EMBL/GenBank/DDBJ whole genome shotgun (WGS) entry which is preliminary data.</text>
</comment>
<organism evidence="1 2">
    <name type="scientific">Allorhodopirellula solitaria</name>
    <dbReference type="NCBI Taxonomy" id="2527987"/>
    <lineage>
        <taxon>Bacteria</taxon>
        <taxon>Pseudomonadati</taxon>
        <taxon>Planctomycetota</taxon>
        <taxon>Planctomycetia</taxon>
        <taxon>Pirellulales</taxon>
        <taxon>Pirellulaceae</taxon>
        <taxon>Allorhodopirellula</taxon>
    </lineage>
</organism>
<keyword evidence="2" id="KW-1185">Reference proteome</keyword>
<evidence type="ECO:0000313" key="1">
    <source>
        <dbReference type="EMBL" id="TWT72879.1"/>
    </source>
</evidence>
<protein>
    <submittedName>
        <fullName evidence="1">Uncharacterized protein</fullName>
    </submittedName>
</protein>
<dbReference type="EMBL" id="SJPK01000003">
    <property type="protein sequence ID" value="TWT72879.1"/>
    <property type="molecule type" value="Genomic_DNA"/>
</dbReference>
<sequence>MPPEWPPYEEVVPFLSDSDSTIDFTFPAELGGAEDEPFASLPGRASMHQIGAADGLLAELGLWQSLSCRVFRPEADTSPASCQLPTSIPLGIRENSRRSAQRHLRWFVGHRPSTPKWVADLVVDVLQPASGLARVLRGVSGGIR</sequence>
<accession>A0A5C5YD63</accession>
<gene>
    <name evidence="1" type="ORF">CA85_13400</name>
</gene>